<evidence type="ECO:0000256" key="1">
    <source>
        <dbReference type="SAM" id="MobiDB-lite"/>
    </source>
</evidence>
<accession>A0A1W2TNG4</accession>
<sequence>MAYPEDANPKDANPKDANLKDANPKHKDADPSKITSSAGNRIDVDARRTHEVWIGPHGCIMVIGKRDGEITAV</sequence>
<keyword evidence="3" id="KW-1185">Reference proteome</keyword>
<evidence type="ECO:0000313" key="3">
    <source>
        <dbReference type="Proteomes" id="UP000054516"/>
    </source>
</evidence>
<dbReference type="AlphaFoldDB" id="A0A1W2TNG4"/>
<dbReference type="EMBL" id="DF977489">
    <property type="protein sequence ID" value="GAP89906.2"/>
    <property type="molecule type" value="Genomic_DNA"/>
</dbReference>
<dbReference type="OrthoDB" id="5270965at2759"/>
<proteinExistence type="predicted"/>
<reference evidence="2" key="1">
    <citation type="submission" date="2016-03" db="EMBL/GenBank/DDBJ databases">
        <title>Draft genome sequence of Rosellinia necatrix.</title>
        <authorList>
            <person name="Kanematsu S."/>
        </authorList>
    </citation>
    <scope>NUCLEOTIDE SEQUENCE [LARGE SCALE GENOMIC DNA]</scope>
    <source>
        <strain evidence="2">W97</strain>
    </source>
</reference>
<protein>
    <submittedName>
        <fullName evidence="2">Uncharacterized protein</fullName>
    </submittedName>
</protein>
<evidence type="ECO:0000313" key="2">
    <source>
        <dbReference type="EMBL" id="GAP89906.2"/>
    </source>
</evidence>
<organism evidence="2">
    <name type="scientific">Rosellinia necatrix</name>
    <name type="common">White root-rot fungus</name>
    <dbReference type="NCBI Taxonomy" id="77044"/>
    <lineage>
        <taxon>Eukaryota</taxon>
        <taxon>Fungi</taxon>
        <taxon>Dikarya</taxon>
        <taxon>Ascomycota</taxon>
        <taxon>Pezizomycotina</taxon>
        <taxon>Sordariomycetes</taxon>
        <taxon>Xylariomycetidae</taxon>
        <taxon>Xylariales</taxon>
        <taxon>Xylariaceae</taxon>
        <taxon>Rosellinia</taxon>
    </lineage>
</organism>
<dbReference type="Proteomes" id="UP000054516">
    <property type="component" value="Unassembled WGS sequence"/>
</dbReference>
<name>A0A1W2TNG4_ROSNE</name>
<feature type="region of interest" description="Disordered" evidence="1">
    <location>
        <begin position="1"/>
        <end position="43"/>
    </location>
</feature>
<feature type="compositionally biased region" description="Basic and acidic residues" evidence="1">
    <location>
        <begin position="7"/>
        <end position="31"/>
    </location>
</feature>
<gene>
    <name evidence="2" type="ORF">SAMD00023353_4400090</name>
</gene>